<protein>
    <submittedName>
        <fullName evidence="3">PEPxxWA-CTERM sorting domain-containing protein</fullName>
    </submittedName>
</protein>
<feature type="transmembrane region" description="Helical" evidence="1">
    <location>
        <begin position="67"/>
        <end position="84"/>
    </location>
</feature>
<reference evidence="3 4" key="1">
    <citation type="submission" date="2019-12" db="EMBL/GenBank/DDBJ databases">
        <title>Genomic-based taxomic classification of the family Erythrobacteraceae.</title>
        <authorList>
            <person name="Xu L."/>
        </authorList>
    </citation>
    <scope>NUCLEOTIDE SEQUENCE [LARGE SCALE GENOMIC DNA]</scope>
    <source>
        <strain evidence="3 4">KEMB 9005-328</strain>
    </source>
</reference>
<feature type="domain" description="Ice-binding protein C-terminal" evidence="2">
    <location>
        <begin position="63"/>
        <end position="85"/>
    </location>
</feature>
<sequence>MFANGFDAQDLMPFQLREIVIHGLTVPAGPGAGTSGEVHGTNGFLAVLPVASGEIHPGGGMSAVPEPATWALLITGFFGVGGLVRSRKKVRRKLAYVS</sequence>
<dbReference type="RefSeq" id="WP_160752030.1">
    <property type="nucleotide sequence ID" value="NZ_WTYA01000002.1"/>
</dbReference>
<keyword evidence="1" id="KW-1133">Transmembrane helix</keyword>
<gene>
    <name evidence="3" type="ORF">GRI58_02640</name>
</gene>
<evidence type="ECO:0000313" key="4">
    <source>
        <dbReference type="Proteomes" id="UP000439780"/>
    </source>
</evidence>
<keyword evidence="1" id="KW-0812">Transmembrane</keyword>
<accession>A0A845ABV1</accession>
<dbReference type="NCBIfam" id="NF035944">
    <property type="entry name" value="PEPxxWA-CTERM"/>
    <property type="match status" value="1"/>
</dbReference>
<name>A0A845ABV1_9SPHN</name>
<comment type="caution">
    <text evidence="3">The sequence shown here is derived from an EMBL/GenBank/DDBJ whole genome shotgun (WGS) entry which is preliminary data.</text>
</comment>
<evidence type="ECO:0000256" key="1">
    <source>
        <dbReference type="SAM" id="Phobius"/>
    </source>
</evidence>
<dbReference type="InterPro" id="IPR013424">
    <property type="entry name" value="Ice-binding_C"/>
</dbReference>
<keyword evidence="4" id="KW-1185">Reference proteome</keyword>
<dbReference type="NCBIfam" id="TIGR02595">
    <property type="entry name" value="PEP_CTERM"/>
    <property type="match status" value="1"/>
</dbReference>
<proteinExistence type="predicted"/>
<organism evidence="3 4">
    <name type="scientific">Qipengyuania algicida</name>
    <dbReference type="NCBI Taxonomy" id="1836209"/>
    <lineage>
        <taxon>Bacteria</taxon>
        <taxon>Pseudomonadati</taxon>
        <taxon>Pseudomonadota</taxon>
        <taxon>Alphaproteobacteria</taxon>
        <taxon>Sphingomonadales</taxon>
        <taxon>Erythrobacteraceae</taxon>
        <taxon>Qipengyuania</taxon>
    </lineage>
</organism>
<dbReference type="AlphaFoldDB" id="A0A845ABV1"/>
<dbReference type="EMBL" id="WTYA01000002">
    <property type="protein sequence ID" value="MXP27720.1"/>
    <property type="molecule type" value="Genomic_DNA"/>
</dbReference>
<dbReference type="OrthoDB" id="7433198at2"/>
<evidence type="ECO:0000259" key="2">
    <source>
        <dbReference type="Pfam" id="PF07589"/>
    </source>
</evidence>
<evidence type="ECO:0000313" key="3">
    <source>
        <dbReference type="EMBL" id="MXP27720.1"/>
    </source>
</evidence>
<keyword evidence="1" id="KW-0472">Membrane</keyword>
<dbReference type="Proteomes" id="UP000439780">
    <property type="component" value="Unassembled WGS sequence"/>
</dbReference>
<dbReference type="Pfam" id="PF07589">
    <property type="entry name" value="PEP-CTERM"/>
    <property type="match status" value="1"/>
</dbReference>